<gene>
    <name evidence="2" type="ORF">K469DRAFT_574976</name>
</gene>
<proteinExistence type="predicted"/>
<dbReference type="AlphaFoldDB" id="A0A6A6E5B2"/>
<accession>A0A6A6E5B2</accession>
<dbReference type="OrthoDB" id="5985073at2759"/>
<keyword evidence="3" id="KW-1185">Reference proteome</keyword>
<feature type="domain" description="F-box" evidence="1">
    <location>
        <begin position="1"/>
        <end position="45"/>
    </location>
</feature>
<evidence type="ECO:0000259" key="1">
    <source>
        <dbReference type="PROSITE" id="PS50181"/>
    </source>
</evidence>
<evidence type="ECO:0000313" key="3">
    <source>
        <dbReference type="Proteomes" id="UP000800200"/>
    </source>
</evidence>
<protein>
    <recommendedName>
        <fullName evidence="1">F-box domain-containing protein</fullName>
    </recommendedName>
</protein>
<sequence>MNRLPQELIDRISSFLPKHDLKNILTLTTKFRYAAERYSSAFAEFTINERNSEKFLALYSGHRLLYLREVIFRPRFSPIFYRYEPELSCRENADELREKDESFTRQIKFLFTTLRSVEEQAEENHAAGRYRLSIYSPTRLVEAKSSRDCLHHHYVSWRVHLLNPAELPQIASVRSLEIHNHGYEYPEWHHHESKLDLRVIIDLATKLPNLEYLGFQTGGYEWCPTWAEEEPAKHYEHDWEGPRRDARHDFASAVTSCSVQLPSSLKRASMDFLNPLVRTIDIHQGKGLPNLVSPAQTDPFSSSLRIMSNNLRQLRLRAMVDGSLFWPDNDAASFWPNLERLEVMFHIARPDGKWYFQGPGGEGHNAIGFEITDAFYPPFEMSELDAEMDAIQEEWGDQRKNDGNSQFRITPHQTSLRPLLEGFAKAATRMRSLKQALIWSPLSWFPNDDSDDESEFDKYDMDDTTDLAWGIAYAEPGLPPGTSLGPEPFDLCPSRQLWWMVAQWRPDPELHDLFQRIGRDKHGQELRELWTEDIYGDSLVYRDAMFEEFMFFHDPGRIPLSR</sequence>
<reference evidence="2" key="1">
    <citation type="journal article" date="2020" name="Stud. Mycol.">
        <title>101 Dothideomycetes genomes: a test case for predicting lifestyles and emergence of pathogens.</title>
        <authorList>
            <person name="Haridas S."/>
            <person name="Albert R."/>
            <person name="Binder M."/>
            <person name="Bloem J."/>
            <person name="Labutti K."/>
            <person name="Salamov A."/>
            <person name="Andreopoulos B."/>
            <person name="Baker S."/>
            <person name="Barry K."/>
            <person name="Bills G."/>
            <person name="Bluhm B."/>
            <person name="Cannon C."/>
            <person name="Castanera R."/>
            <person name="Culley D."/>
            <person name="Daum C."/>
            <person name="Ezra D."/>
            <person name="Gonzalez J."/>
            <person name="Henrissat B."/>
            <person name="Kuo A."/>
            <person name="Liang C."/>
            <person name="Lipzen A."/>
            <person name="Lutzoni F."/>
            <person name="Magnuson J."/>
            <person name="Mondo S."/>
            <person name="Nolan M."/>
            <person name="Ohm R."/>
            <person name="Pangilinan J."/>
            <person name="Park H.-J."/>
            <person name="Ramirez L."/>
            <person name="Alfaro M."/>
            <person name="Sun H."/>
            <person name="Tritt A."/>
            <person name="Yoshinaga Y."/>
            <person name="Zwiers L.-H."/>
            <person name="Turgeon B."/>
            <person name="Goodwin S."/>
            <person name="Spatafora J."/>
            <person name="Crous P."/>
            <person name="Grigoriev I."/>
        </authorList>
    </citation>
    <scope>NUCLEOTIDE SEQUENCE</scope>
    <source>
        <strain evidence="2">CBS 207.26</strain>
    </source>
</reference>
<organism evidence="2 3">
    <name type="scientific">Zopfia rhizophila CBS 207.26</name>
    <dbReference type="NCBI Taxonomy" id="1314779"/>
    <lineage>
        <taxon>Eukaryota</taxon>
        <taxon>Fungi</taxon>
        <taxon>Dikarya</taxon>
        <taxon>Ascomycota</taxon>
        <taxon>Pezizomycotina</taxon>
        <taxon>Dothideomycetes</taxon>
        <taxon>Dothideomycetes incertae sedis</taxon>
        <taxon>Zopfiaceae</taxon>
        <taxon>Zopfia</taxon>
    </lineage>
</organism>
<dbReference type="Proteomes" id="UP000800200">
    <property type="component" value="Unassembled WGS sequence"/>
</dbReference>
<dbReference type="PROSITE" id="PS50181">
    <property type="entry name" value="FBOX"/>
    <property type="match status" value="1"/>
</dbReference>
<dbReference type="InterPro" id="IPR001810">
    <property type="entry name" value="F-box_dom"/>
</dbReference>
<name>A0A6A6E5B2_9PEZI</name>
<evidence type="ECO:0000313" key="2">
    <source>
        <dbReference type="EMBL" id="KAF2185759.1"/>
    </source>
</evidence>
<dbReference type="EMBL" id="ML994632">
    <property type="protein sequence ID" value="KAF2185759.1"/>
    <property type="molecule type" value="Genomic_DNA"/>
</dbReference>